<comment type="caution">
    <text evidence="8">The sequence shown here is derived from an EMBL/GenBank/DDBJ whole genome shotgun (WGS) entry which is preliminary data.</text>
</comment>
<feature type="domain" description="Core-binding (CB)" evidence="7">
    <location>
        <begin position="1"/>
        <end position="75"/>
    </location>
</feature>
<proteinExistence type="inferred from homology"/>
<dbReference type="InterPro" id="IPR011010">
    <property type="entry name" value="DNA_brk_join_enz"/>
</dbReference>
<dbReference type="InterPro" id="IPR013762">
    <property type="entry name" value="Integrase-like_cat_sf"/>
</dbReference>
<keyword evidence="3 5" id="KW-0238">DNA-binding</keyword>
<dbReference type="NCBIfam" id="NF002685">
    <property type="entry name" value="PRK02436.1"/>
    <property type="match status" value="1"/>
</dbReference>
<sequence>MTDFVSYISLFLSEKKLTQNSRKSYAYDLEQFVAQIGDRLDAYSLRLYQESLSELKPSAQKRKISSVNQFLYYLYDKGQVDYFYKLKAVEKKVVPLQEVSLIDLECLYRKTKHLSGQLIALLILELGLLPSEIAELKVSNINKEFQILTVKKSEAVRILPINDWLMPYLNWKDGQVYLFENKGKTYTRQWFFVTLSAYLDSLDLSELTAQKLREQHILRQQKSGVAILDLAKKLGLKSTATLEKYYKNGY</sequence>
<gene>
    <name evidence="8" type="primary">xerD</name>
    <name evidence="8" type="ORF">ACFPQ3_02720</name>
</gene>
<evidence type="ECO:0000259" key="6">
    <source>
        <dbReference type="PROSITE" id="PS51898"/>
    </source>
</evidence>
<evidence type="ECO:0000256" key="2">
    <source>
        <dbReference type="ARBA" id="ARBA00022908"/>
    </source>
</evidence>
<dbReference type="InterPro" id="IPR002104">
    <property type="entry name" value="Integrase_catalytic"/>
</dbReference>
<name>A0ABW0UB97_9STRE</name>
<feature type="domain" description="Tyr recombinase" evidence="6">
    <location>
        <begin position="89"/>
        <end position="250"/>
    </location>
</feature>
<dbReference type="InterPro" id="IPR044068">
    <property type="entry name" value="CB"/>
</dbReference>
<dbReference type="SUPFAM" id="SSF56349">
    <property type="entry name" value="DNA breaking-rejoining enzymes"/>
    <property type="match status" value="1"/>
</dbReference>
<dbReference type="Gene3D" id="1.10.150.130">
    <property type="match status" value="1"/>
</dbReference>
<dbReference type="PROSITE" id="PS51900">
    <property type="entry name" value="CB"/>
    <property type="match status" value="1"/>
</dbReference>
<reference evidence="9" key="1">
    <citation type="journal article" date="2019" name="Int. J. Syst. Evol. Microbiol.">
        <title>The Global Catalogue of Microorganisms (GCM) 10K type strain sequencing project: providing services to taxonomists for standard genome sequencing and annotation.</title>
        <authorList>
            <consortium name="The Broad Institute Genomics Platform"/>
            <consortium name="The Broad Institute Genome Sequencing Center for Infectious Disease"/>
            <person name="Wu L."/>
            <person name="Ma J."/>
        </authorList>
    </citation>
    <scope>NUCLEOTIDE SEQUENCE [LARGE SCALE GENOMIC DNA]</scope>
    <source>
        <strain evidence="9">DT43</strain>
    </source>
</reference>
<evidence type="ECO:0000313" key="8">
    <source>
        <dbReference type="EMBL" id="MFC5630532.1"/>
    </source>
</evidence>
<dbReference type="InterPro" id="IPR010998">
    <property type="entry name" value="Integrase_recombinase_N"/>
</dbReference>
<organism evidence="8 9">
    <name type="scientific">Streptococcus caledonicus</name>
    <dbReference type="NCBI Taxonomy" id="2614158"/>
    <lineage>
        <taxon>Bacteria</taxon>
        <taxon>Bacillati</taxon>
        <taxon>Bacillota</taxon>
        <taxon>Bacilli</taxon>
        <taxon>Lactobacillales</taxon>
        <taxon>Streptococcaceae</taxon>
        <taxon>Streptococcus</taxon>
    </lineage>
</organism>
<evidence type="ECO:0000256" key="3">
    <source>
        <dbReference type="ARBA" id="ARBA00023125"/>
    </source>
</evidence>
<comment type="function">
    <text evidence="5">Putative tyrosine recombinase. Not involved in the cutting and rejoining of the recombining DNA molecules on dif(SL) site.</text>
</comment>
<evidence type="ECO:0000313" key="9">
    <source>
        <dbReference type="Proteomes" id="UP001596110"/>
    </source>
</evidence>
<evidence type="ECO:0000256" key="5">
    <source>
        <dbReference type="HAMAP-Rule" id="MF_01817"/>
    </source>
</evidence>
<dbReference type="EMBL" id="JBHSOJ010000015">
    <property type="protein sequence ID" value="MFC5630532.1"/>
    <property type="molecule type" value="Genomic_DNA"/>
</dbReference>
<dbReference type="Pfam" id="PF00589">
    <property type="entry name" value="Phage_integrase"/>
    <property type="match status" value="1"/>
</dbReference>
<dbReference type="InterPro" id="IPR020876">
    <property type="entry name" value="Tyrosine_recombinase_XerD-like"/>
</dbReference>
<evidence type="ECO:0000256" key="4">
    <source>
        <dbReference type="ARBA" id="ARBA00023172"/>
    </source>
</evidence>
<keyword evidence="9" id="KW-1185">Reference proteome</keyword>
<dbReference type="Proteomes" id="UP001596110">
    <property type="component" value="Unassembled WGS sequence"/>
</dbReference>
<accession>A0ABW0UB97</accession>
<dbReference type="RefSeq" id="WP_156806494.1">
    <property type="nucleotide sequence ID" value="NZ_JBHSOJ010000015.1"/>
</dbReference>
<dbReference type="HAMAP" id="MF_01817">
    <property type="entry name" value="Recomb_XerD_like"/>
    <property type="match status" value="1"/>
</dbReference>
<comment type="subcellular location">
    <subcellularLocation>
        <location evidence="5">Cytoplasm</location>
    </subcellularLocation>
</comment>
<keyword evidence="2 5" id="KW-0229">DNA integration</keyword>
<dbReference type="Gene3D" id="1.10.443.10">
    <property type="entry name" value="Intergrase catalytic core"/>
    <property type="match status" value="1"/>
</dbReference>
<dbReference type="PROSITE" id="PS51898">
    <property type="entry name" value="TYR_RECOMBINASE"/>
    <property type="match status" value="1"/>
</dbReference>
<protein>
    <recommendedName>
        <fullName evidence="5">Tyrosine recombinase XerD-like</fullName>
    </recommendedName>
</protein>
<comment type="similarity">
    <text evidence="5">Belongs to the 'phage' integrase family. XerD-like subfamily.</text>
</comment>
<keyword evidence="1 5" id="KW-0963">Cytoplasm</keyword>
<evidence type="ECO:0000256" key="1">
    <source>
        <dbReference type="ARBA" id="ARBA00022490"/>
    </source>
</evidence>
<evidence type="ECO:0000259" key="7">
    <source>
        <dbReference type="PROSITE" id="PS51900"/>
    </source>
</evidence>
<feature type="active site" description="O-(3'-phospho-DNA)-tyrosine intermediate" evidence="5">
    <location>
        <position position="245"/>
    </location>
</feature>
<keyword evidence="4 5" id="KW-0233">DNA recombination</keyword>